<dbReference type="EMBL" id="CP157484">
    <property type="protein sequence ID" value="XBO39528.1"/>
    <property type="molecule type" value="Genomic_DNA"/>
</dbReference>
<accession>A0AAU7JGZ3</accession>
<name>A0AAU7JGZ3_9HYPH</name>
<feature type="domain" description="Thioredoxin" evidence="6">
    <location>
        <begin position="42"/>
        <end position="202"/>
    </location>
</feature>
<organism evidence="7">
    <name type="scientific">Alsobacter sp. KACC 23698</name>
    <dbReference type="NCBI Taxonomy" id="3149229"/>
    <lineage>
        <taxon>Bacteria</taxon>
        <taxon>Pseudomonadati</taxon>
        <taxon>Pseudomonadota</taxon>
        <taxon>Alphaproteobacteria</taxon>
        <taxon>Hyphomicrobiales</taxon>
        <taxon>Alsobacteraceae</taxon>
        <taxon>Alsobacter</taxon>
    </lineage>
</organism>
<dbReference type="PANTHER" id="PTHR12151">
    <property type="entry name" value="ELECTRON TRANSPORT PROTIN SCO1/SENC FAMILY MEMBER"/>
    <property type="match status" value="1"/>
</dbReference>
<proteinExistence type="inferred from homology"/>
<evidence type="ECO:0000256" key="5">
    <source>
        <dbReference type="SAM" id="Phobius"/>
    </source>
</evidence>
<keyword evidence="5" id="KW-1133">Transmembrane helix</keyword>
<keyword evidence="3" id="KW-0479">Metal-binding</keyword>
<dbReference type="InterPro" id="IPR003782">
    <property type="entry name" value="SCO1/SenC"/>
</dbReference>
<evidence type="ECO:0000256" key="1">
    <source>
        <dbReference type="ARBA" id="ARBA00010996"/>
    </source>
</evidence>
<keyword evidence="4" id="KW-1015">Disulfide bond</keyword>
<dbReference type="RefSeq" id="WP_406856373.1">
    <property type="nucleotide sequence ID" value="NZ_CP157484.1"/>
</dbReference>
<reference evidence="7" key="1">
    <citation type="submission" date="2024-05" db="EMBL/GenBank/DDBJ databases">
        <authorList>
            <person name="Kim S."/>
            <person name="Heo J."/>
            <person name="Choi H."/>
            <person name="Choi Y."/>
            <person name="Kwon S.-W."/>
            <person name="Kim Y."/>
        </authorList>
    </citation>
    <scope>NUCLEOTIDE SEQUENCE</scope>
    <source>
        <strain evidence="7">KACC 23698</strain>
    </source>
</reference>
<dbReference type="InterPro" id="IPR036249">
    <property type="entry name" value="Thioredoxin-like_sf"/>
</dbReference>
<dbReference type="SUPFAM" id="SSF52833">
    <property type="entry name" value="Thioredoxin-like"/>
    <property type="match status" value="1"/>
</dbReference>
<feature type="binding site" evidence="3">
    <location>
        <position position="84"/>
    </location>
    <ligand>
        <name>Cu cation</name>
        <dbReference type="ChEBI" id="CHEBI:23378"/>
    </ligand>
</feature>
<dbReference type="GO" id="GO:0046872">
    <property type="term" value="F:metal ion binding"/>
    <property type="evidence" value="ECO:0007669"/>
    <property type="project" value="UniProtKB-KW"/>
</dbReference>
<evidence type="ECO:0000313" key="7">
    <source>
        <dbReference type="EMBL" id="XBO39528.1"/>
    </source>
</evidence>
<feature type="binding site" evidence="3">
    <location>
        <position position="168"/>
    </location>
    <ligand>
        <name>Cu cation</name>
        <dbReference type="ChEBI" id="CHEBI:23378"/>
    </ligand>
</feature>
<evidence type="ECO:0000256" key="2">
    <source>
        <dbReference type="ARBA" id="ARBA00023008"/>
    </source>
</evidence>
<comment type="similarity">
    <text evidence="1">Belongs to the SCO1/2 family.</text>
</comment>
<protein>
    <submittedName>
        <fullName evidence="7">SCO family protein</fullName>
    </submittedName>
</protein>
<evidence type="ECO:0000256" key="3">
    <source>
        <dbReference type="PIRSR" id="PIRSR603782-1"/>
    </source>
</evidence>
<feature type="binding site" evidence="3">
    <location>
        <position position="80"/>
    </location>
    <ligand>
        <name>Cu cation</name>
        <dbReference type="ChEBI" id="CHEBI:23378"/>
    </ligand>
</feature>
<dbReference type="PROSITE" id="PS51352">
    <property type="entry name" value="THIOREDOXIN_2"/>
    <property type="match status" value="1"/>
</dbReference>
<feature type="disulfide bond" description="Redox-active" evidence="4">
    <location>
        <begin position="80"/>
        <end position="84"/>
    </location>
</feature>
<dbReference type="InterPro" id="IPR013766">
    <property type="entry name" value="Thioredoxin_domain"/>
</dbReference>
<gene>
    <name evidence="7" type="ORF">ABEG18_01700</name>
</gene>
<dbReference type="FunFam" id="3.40.30.10:FF:000013">
    <property type="entry name" value="Blast:Protein SCO1 homolog, mitochondrial"/>
    <property type="match status" value="1"/>
</dbReference>
<dbReference type="PANTHER" id="PTHR12151:SF25">
    <property type="entry name" value="LINALOOL DEHYDRATASE_ISOMERASE DOMAIN-CONTAINING PROTEIN"/>
    <property type="match status" value="1"/>
</dbReference>
<keyword evidence="5" id="KW-0812">Transmembrane</keyword>
<dbReference type="CDD" id="cd02968">
    <property type="entry name" value="SCO"/>
    <property type="match status" value="1"/>
</dbReference>
<dbReference type="Gene3D" id="3.40.30.10">
    <property type="entry name" value="Glutaredoxin"/>
    <property type="match status" value="1"/>
</dbReference>
<keyword evidence="5" id="KW-0472">Membrane</keyword>
<feature type="transmembrane region" description="Helical" evidence="5">
    <location>
        <begin position="12"/>
        <end position="35"/>
    </location>
</feature>
<sequence>MSEPAEQRSANRLVLPLVAFLFGVIGLGVAAYVVLAPGQPKITAAAVGGPFRLVDQDGKPVTEAALKGKPSLIFFGFTHCPDVCPTTLQDVTQVYDALGSKADQLNSYFISVDPERDTPELLKTYLSSFDKRIVGLTGDRAAVDAATKAYRVYSRKVPLEKGDYTMDHTALVYLMDKSGQFVGAFNLQRPPADSAKDIARYF</sequence>
<evidence type="ECO:0000259" key="6">
    <source>
        <dbReference type="PROSITE" id="PS51352"/>
    </source>
</evidence>
<dbReference type="AlphaFoldDB" id="A0AAU7JGZ3"/>
<evidence type="ECO:0000256" key="4">
    <source>
        <dbReference type="PIRSR" id="PIRSR603782-2"/>
    </source>
</evidence>
<dbReference type="Pfam" id="PF02630">
    <property type="entry name" value="SCO1-SenC"/>
    <property type="match status" value="1"/>
</dbReference>
<keyword evidence="2 3" id="KW-0186">Copper</keyword>